<reference evidence="12" key="1">
    <citation type="submission" date="2023-03" db="EMBL/GenBank/DDBJ databases">
        <title>Massive genome expansion in bonnet fungi (Mycena s.s.) driven by repeated elements and novel gene families across ecological guilds.</title>
        <authorList>
            <consortium name="Lawrence Berkeley National Laboratory"/>
            <person name="Harder C.B."/>
            <person name="Miyauchi S."/>
            <person name="Viragh M."/>
            <person name="Kuo A."/>
            <person name="Thoen E."/>
            <person name="Andreopoulos B."/>
            <person name="Lu D."/>
            <person name="Skrede I."/>
            <person name="Drula E."/>
            <person name="Henrissat B."/>
            <person name="Morin E."/>
            <person name="Kohler A."/>
            <person name="Barry K."/>
            <person name="LaButti K."/>
            <person name="Morin E."/>
            <person name="Salamov A."/>
            <person name="Lipzen A."/>
            <person name="Mereny Z."/>
            <person name="Hegedus B."/>
            <person name="Baldrian P."/>
            <person name="Stursova M."/>
            <person name="Weitz H."/>
            <person name="Taylor A."/>
            <person name="Grigoriev I.V."/>
            <person name="Nagy L.G."/>
            <person name="Martin F."/>
            <person name="Kauserud H."/>
        </authorList>
    </citation>
    <scope>NUCLEOTIDE SEQUENCE</scope>
    <source>
        <strain evidence="12">9144</strain>
    </source>
</reference>
<feature type="transmembrane region" description="Helical" evidence="10">
    <location>
        <begin position="148"/>
        <end position="164"/>
    </location>
</feature>
<keyword evidence="4 10" id="KW-0812">Transmembrane</keyword>
<keyword evidence="7 10" id="KW-0472">Membrane</keyword>
<feature type="transmembrane region" description="Helical" evidence="10">
    <location>
        <begin position="407"/>
        <end position="427"/>
    </location>
</feature>
<comment type="subcellular location">
    <subcellularLocation>
        <location evidence="1 10">Endoplasmic reticulum membrane</location>
        <topology evidence="1 10">Multi-pass membrane protein</topology>
    </subcellularLocation>
</comment>
<evidence type="ECO:0000256" key="6">
    <source>
        <dbReference type="ARBA" id="ARBA00022989"/>
    </source>
</evidence>
<evidence type="ECO:0000256" key="11">
    <source>
        <dbReference type="SAM" id="SignalP"/>
    </source>
</evidence>
<feature type="transmembrane region" description="Helical" evidence="10">
    <location>
        <begin position="350"/>
        <end position="369"/>
    </location>
</feature>
<dbReference type="PANTHER" id="PTHR13117">
    <property type="entry name" value="ENDOPLASMIC RETICULUM MULTISPAN TRANSMEMBRANE PROTEIN-RELATED"/>
    <property type="match status" value="1"/>
</dbReference>
<proteinExistence type="inferred from homology"/>
<evidence type="ECO:0000256" key="5">
    <source>
        <dbReference type="ARBA" id="ARBA00022824"/>
    </source>
</evidence>
<comment type="caution">
    <text evidence="10">Lacks conserved residue(s) required for the propagation of feature annotation.</text>
</comment>
<keyword evidence="13" id="KW-1185">Reference proteome</keyword>
<feature type="transmembrane region" description="Helical" evidence="10">
    <location>
        <begin position="33"/>
        <end position="53"/>
    </location>
</feature>
<evidence type="ECO:0000256" key="4">
    <source>
        <dbReference type="ARBA" id="ARBA00022692"/>
    </source>
</evidence>
<dbReference type="Proteomes" id="UP001219525">
    <property type="component" value="Unassembled WGS sequence"/>
</dbReference>
<feature type="chain" id="PRO_5041971941" description="Man(5)GlcNAc(2)-PP-dolichol translocation protein RFT1" evidence="11">
    <location>
        <begin position="20"/>
        <end position="525"/>
    </location>
</feature>
<feature type="transmembrane region" description="Helical" evidence="10">
    <location>
        <begin position="109"/>
        <end position="127"/>
    </location>
</feature>
<comment type="caution">
    <text evidence="12">The sequence shown here is derived from an EMBL/GenBank/DDBJ whole genome shotgun (WGS) entry which is preliminary data.</text>
</comment>
<keyword evidence="10" id="KW-0813">Transport</keyword>
<protein>
    <recommendedName>
        <fullName evidence="8 10">Man(5)GlcNAc(2)-PP-dolichol translocation protein RFT1</fullName>
    </recommendedName>
</protein>
<comment type="function">
    <text evidence="9 10">Intramembrane glycolipid transporter that operates in the biosynthetic pathway of dolichol-linked oligosaccharides, the glycan precursors employed in protein asparagine (N)-glycosylation. The sequential addition of sugars to dolichol pyrophosphate produces dolichol-linked oligosaccharides containing fourteen sugars, including two GlcNAcs, nine mannoses and three glucoses. Once assembled, the oligosaccharide is transferred from the lipid to nascent proteins by oligosaccharyltransferases. The assembly of dolichol-linked oligosaccharides begins on the cytosolic side of the endoplasmic reticulum membrane and finishes in its lumen. RFT1 could mediate the translocation of the cytosolically oriented intermediate DolPP-GlcNAc2Man5, produced by ALG11, into the ER lumen where dolichol-linked oligosaccharides assembly continues. However, the intramembrane lipid transporter activity could not be confirmed in vitro.</text>
</comment>
<evidence type="ECO:0000256" key="9">
    <source>
        <dbReference type="ARBA" id="ARBA00045912"/>
    </source>
</evidence>
<dbReference type="Pfam" id="PF04506">
    <property type="entry name" value="Rft-1"/>
    <property type="match status" value="1"/>
</dbReference>
<feature type="transmembrane region" description="Helical" evidence="10">
    <location>
        <begin position="381"/>
        <end position="401"/>
    </location>
</feature>
<gene>
    <name evidence="12" type="ORF">GGX14DRAFT_430800</name>
</gene>
<feature type="signal peptide" evidence="11">
    <location>
        <begin position="1"/>
        <end position="19"/>
    </location>
</feature>
<feature type="transmembrane region" description="Helical" evidence="10">
    <location>
        <begin position="489"/>
        <end position="510"/>
    </location>
</feature>
<evidence type="ECO:0000256" key="10">
    <source>
        <dbReference type="RuleBase" id="RU365067"/>
    </source>
</evidence>
<evidence type="ECO:0000256" key="3">
    <source>
        <dbReference type="ARBA" id="ARBA00010288"/>
    </source>
</evidence>
<dbReference type="InterPro" id="IPR007594">
    <property type="entry name" value="RFT1"/>
</dbReference>
<dbReference type="AlphaFoldDB" id="A0AAD6VW17"/>
<evidence type="ECO:0000256" key="1">
    <source>
        <dbReference type="ARBA" id="ARBA00004477"/>
    </source>
</evidence>
<organism evidence="12 13">
    <name type="scientific">Mycena pura</name>
    <dbReference type="NCBI Taxonomy" id="153505"/>
    <lineage>
        <taxon>Eukaryota</taxon>
        <taxon>Fungi</taxon>
        <taxon>Dikarya</taxon>
        <taxon>Basidiomycota</taxon>
        <taxon>Agaricomycotina</taxon>
        <taxon>Agaricomycetes</taxon>
        <taxon>Agaricomycetidae</taxon>
        <taxon>Agaricales</taxon>
        <taxon>Marasmiineae</taxon>
        <taxon>Mycenaceae</taxon>
        <taxon>Mycena</taxon>
    </lineage>
</organism>
<evidence type="ECO:0000256" key="7">
    <source>
        <dbReference type="ARBA" id="ARBA00023136"/>
    </source>
</evidence>
<dbReference type="GO" id="GO:0034203">
    <property type="term" value="P:glycolipid translocation"/>
    <property type="evidence" value="ECO:0007669"/>
    <property type="project" value="TreeGrafter"/>
</dbReference>
<keyword evidence="6 10" id="KW-1133">Transmembrane helix</keyword>
<comment type="similarity">
    <text evidence="3 10">Belongs to the RFT1 family.</text>
</comment>
<feature type="transmembrane region" description="Helical" evidence="10">
    <location>
        <begin position="74"/>
        <end position="97"/>
    </location>
</feature>
<comment type="pathway">
    <text evidence="2">Protein modification; protein glycosylation.</text>
</comment>
<feature type="transmembrane region" description="Helical" evidence="10">
    <location>
        <begin position="176"/>
        <end position="196"/>
    </location>
</feature>
<accession>A0AAD6VW17</accession>
<sequence>MSSPLKSLIWLQVLSRAFTFLLNQALVRLASPGAYGTAAIQFELISSTILFISREGVRNALLRVKRTEDGSWNAGNLSFLPIAIGLPLALATSVGYARFAAEETKSQSGFYGGIAVYALAAVIELWCEPMHNQSMAEMKTHLRVRAEGTGVIFKTLVTVLVLLYDTKMRMDGTLALMAFAAGQLSYSLCLWVVYVWHYGLSALLPSSSPANARNGTVTDEILRVSLTMTFQSIIKHFLTEGDKLVLGSFSPLRDQGGYAIAVNYGSLIARIIFQPVEETSRISFSRMLAPPASKAALEAASQALVTLLSIQTSLSLLLLVFGPAYLPVLLSVLLPPQYLSTSAPAVLHAWVYYIPVLALNGGLEAFISSVSTTRDLNRQSWWMAAFSVVYMYAAIQLYRWHFGDMSLVFANIINLGARIAYAVHFVSPFFRTNGARSSLRWTSALPGWRLCFVCGVSWAIVKQNEKRLNVFGAITHTRAGIAILKDKTVLGHVAIGGVLGCICLATWWFTEGRRLVLQRRRPKSD</sequence>
<keyword evidence="11" id="KW-0732">Signal</keyword>
<dbReference type="GO" id="GO:0005789">
    <property type="term" value="C:endoplasmic reticulum membrane"/>
    <property type="evidence" value="ECO:0007669"/>
    <property type="project" value="UniProtKB-SubCell"/>
</dbReference>
<evidence type="ECO:0000256" key="2">
    <source>
        <dbReference type="ARBA" id="ARBA00004922"/>
    </source>
</evidence>
<evidence type="ECO:0000313" key="13">
    <source>
        <dbReference type="Proteomes" id="UP001219525"/>
    </source>
</evidence>
<evidence type="ECO:0000313" key="12">
    <source>
        <dbReference type="EMBL" id="KAJ7221716.1"/>
    </source>
</evidence>
<evidence type="ECO:0000256" key="8">
    <source>
        <dbReference type="ARBA" id="ARBA00044793"/>
    </source>
</evidence>
<keyword evidence="5 10" id="KW-0256">Endoplasmic reticulum</keyword>
<dbReference type="PANTHER" id="PTHR13117:SF5">
    <property type="entry name" value="PROTEIN RFT1 HOMOLOG"/>
    <property type="match status" value="1"/>
</dbReference>
<dbReference type="EMBL" id="JARJCW010000008">
    <property type="protein sequence ID" value="KAJ7221716.1"/>
    <property type="molecule type" value="Genomic_DNA"/>
</dbReference>
<dbReference type="GO" id="GO:0006488">
    <property type="term" value="P:dolichol-linked oligosaccharide biosynthetic process"/>
    <property type="evidence" value="ECO:0007669"/>
    <property type="project" value="InterPro"/>
</dbReference>
<name>A0AAD6VW17_9AGAR</name>